<dbReference type="OrthoDB" id="9810662at2"/>
<protein>
    <submittedName>
        <fullName evidence="8">Tight adherence protein C</fullName>
    </submittedName>
</protein>
<evidence type="ECO:0000256" key="5">
    <source>
        <dbReference type="ARBA" id="ARBA00023136"/>
    </source>
</evidence>
<organism evidence="8 9">
    <name type="scientific">Falsiroseomonas stagni DSM 19981</name>
    <dbReference type="NCBI Taxonomy" id="1123062"/>
    <lineage>
        <taxon>Bacteria</taxon>
        <taxon>Pseudomonadati</taxon>
        <taxon>Pseudomonadota</taxon>
        <taxon>Alphaproteobacteria</taxon>
        <taxon>Acetobacterales</taxon>
        <taxon>Roseomonadaceae</taxon>
        <taxon>Falsiroseomonas</taxon>
    </lineage>
</organism>
<feature type="transmembrane region" description="Helical" evidence="6">
    <location>
        <begin position="6"/>
        <end position="27"/>
    </location>
</feature>
<evidence type="ECO:0000256" key="2">
    <source>
        <dbReference type="ARBA" id="ARBA00022475"/>
    </source>
</evidence>
<dbReference type="PANTHER" id="PTHR35007">
    <property type="entry name" value="INTEGRAL MEMBRANE PROTEIN-RELATED"/>
    <property type="match status" value="1"/>
</dbReference>
<feature type="domain" description="Type II secretion system protein GspF" evidence="7">
    <location>
        <begin position="169"/>
        <end position="296"/>
    </location>
</feature>
<evidence type="ECO:0000256" key="4">
    <source>
        <dbReference type="ARBA" id="ARBA00022989"/>
    </source>
</evidence>
<dbReference type="PANTHER" id="PTHR35007:SF2">
    <property type="entry name" value="PILUS ASSEMBLE PROTEIN"/>
    <property type="match status" value="1"/>
</dbReference>
<feature type="transmembrane region" description="Helical" evidence="6">
    <location>
        <begin position="103"/>
        <end position="124"/>
    </location>
</feature>
<keyword evidence="2" id="KW-1003">Cell membrane</keyword>
<name>A0A1I4AUM7_9PROT</name>
<evidence type="ECO:0000256" key="1">
    <source>
        <dbReference type="ARBA" id="ARBA00004651"/>
    </source>
</evidence>
<evidence type="ECO:0000256" key="3">
    <source>
        <dbReference type="ARBA" id="ARBA00022692"/>
    </source>
</evidence>
<proteinExistence type="predicted"/>
<comment type="subcellular location">
    <subcellularLocation>
        <location evidence="1">Cell membrane</location>
        <topology evidence="1">Multi-pass membrane protein</topology>
    </subcellularLocation>
</comment>
<dbReference type="EMBL" id="FOSQ01000004">
    <property type="protein sequence ID" value="SFK59336.1"/>
    <property type="molecule type" value="Genomic_DNA"/>
</dbReference>
<dbReference type="GO" id="GO:0005886">
    <property type="term" value="C:plasma membrane"/>
    <property type="evidence" value="ECO:0007669"/>
    <property type="project" value="UniProtKB-SubCell"/>
</dbReference>
<reference evidence="8 9" key="1">
    <citation type="submission" date="2016-10" db="EMBL/GenBank/DDBJ databases">
        <authorList>
            <person name="de Groot N.N."/>
        </authorList>
    </citation>
    <scope>NUCLEOTIDE SEQUENCE [LARGE SCALE GENOMIC DNA]</scope>
    <source>
        <strain evidence="8 9">DSM 19981</strain>
    </source>
</reference>
<feature type="transmembrane region" description="Helical" evidence="6">
    <location>
        <begin position="130"/>
        <end position="150"/>
    </location>
</feature>
<dbReference type="AlphaFoldDB" id="A0A1I4AUM7"/>
<keyword evidence="5 6" id="KW-0472">Membrane</keyword>
<evidence type="ECO:0000256" key="6">
    <source>
        <dbReference type="SAM" id="Phobius"/>
    </source>
</evidence>
<dbReference type="STRING" id="1123062.SAMN02745775_104130"/>
<keyword evidence="9" id="KW-1185">Reference proteome</keyword>
<keyword evidence="3 6" id="KW-0812">Transmembrane</keyword>
<dbReference type="Proteomes" id="UP000199473">
    <property type="component" value="Unassembled WGS sequence"/>
</dbReference>
<sequence length="308" mass="33128">MTTELAIIMLLAGIVLALVGLVLARTLRAEQRVATRLLAVQRGVGVDQVAVPWSLQRAVLQGFARLGTALTRAGILSPRTVADLEQTLSAAGFRSSGALPVFLGAKLVMLVSVPAFAFVLVTVAEVQQPAKGMLLAMAAVAGMLIPDLVAKRLRKRYLKELEQGLPDALDLMVICTEAGLSLEGAIDRVSVEIAPANRSIAAELSLCGSELRILADRRAALMNMAERTRLDVMRRVAVMLAQSLQFGTPITVALRTLSHEMRGEQLTRFEARAARLPVLLTVPMIVFILPTLFLIVGGPAILQVLRSW</sequence>
<gene>
    <name evidence="8" type="ORF">SAMN02745775_104130</name>
</gene>
<dbReference type="InterPro" id="IPR018076">
    <property type="entry name" value="T2SS_GspF_dom"/>
</dbReference>
<evidence type="ECO:0000313" key="9">
    <source>
        <dbReference type="Proteomes" id="UP000199473"/>
    </source>
</evidence>
<evidence type="ECO:0000313" key="8">
    <source>
        <dbReference type="EMBL" id="SFK59336.1"/>
    </source>
</evidence>
<dbReference type="Pfam" id="PF00482">
    <property type="entry name" value="T2SSF"/>
    <property type="match status" value="1"/>
</dbReference>
<evidence type="ECO:0000259" key="7">
    <source>
        <dbReference type="Pfam" id="PF00482"/>
    </source>
</evidence>
<keyword evidence="4 6" id="KW-1133">Transmembrane helix</keyword>
<feature type="transmembrane region" description="Helical" evidence="6">
    <location>
        <begin position="278"/>
        <end position="302"/>
    </location>
</feature>
<accession>A0A1I4AUM7</accession>
<dbReference type="RefSeq" id="WP_092960106.1">
    <property type="nucleotide sequence ID" value="NZ_FOSQ01000004.1"/>
</dbReference>